<comment type="function">
    <text evidence="8">Required for the formation of a threonylcarbamoyl group on adenosine at position 37 (t(6)A37) in tRNAs that read codons beginning with adenine. Is involved in the transfer of the threonylcarbamoyl moiety of threonylcarbamoyl-AMP (TC-AMP) to the N6 group of A37, together with TsaE and TsaB. TsaD likely plays a direct catalytic role in this reaction.</text>
</comment>
<keyword evidence="1 8" id="KW-0963">Cytoplasm</keyword>
<dbReference type="GO" id="GO:0005506">
    <property type="term" value="F:iron ion binding"/>
    <property type="evidence" value="ECO:0007669"/>
    <property type="project" value="UniProtKB-UniRule"/>
</dbReference>
<evidence type="ECO:0000313" key="10">
    <source>
        <dbReference type="EMBL" id="PJC52772.1"/>
    </source>
</evidence>
<feature type="domain" description="Gcp-like" evidence="9">
    <location>
        <begin position="27"/>
        <end position="334"/>
    </location>
</feature>
<dbReference type="AlphaFoldDB" id="A0A2M8FAL3"/>
<comment type="cofactor">
    <cofactor evidence="8">
        <name>Fe(2+)</name>
        <dbReference type="ChEBI" id="CHEBI:29033"/>
    </cofactor>
    <text evidence="8">Binds 1 Fe(2+) ion per subunit.</text>
</comment>
<feature type="binding site" evidence="8">
    <location>
        <position position="206"/>
    </location>
    <ligand>
        <name>substrate</name>
    </ligand>
</feature>
<dbReference type="Pfam" id="PF00814">
    <property type="entry name" value="TsaD"/>
    <property type="match status" value="1"/>
</dbReference>
<dbReference type="EC" id="2.3.1.234" evidence="8"/>
<dbReference type="EMBL" id="PFRH01000041">
    <property type="protein sequence ID" value="PJC52772.1"/>
    <property type="molecule type" value="Genomic_DNA"/>
</dbReference>
<gene>
    <name evidence="8 10" type="primary">tsaD</name>
    <name evidence="10" type="ORF">CO030_01065</name>
</gene>
<dbReference type="Gene3D" id="3.30.420.40">
    <property type="match status" value="2"/>
</dbReference>
<dbReference type="PANTHER" id="PTHR11735">
    <property type="entry name" value="TRNA N6-ADENOSINE THREONYLCARBAMOYLTRANSFERASE"/>
    <property type="match status" value="1"/>
</dbReference>
<comment type="subcellular location">
    <subcellularLocation>
        <location evidence="8">Cytoplasm</location>
    </subcellularLocation>
</comment>
<dbReference type="Proteomes" id="UP000231456">
    <property type="component" value="Unassembled WGS sequence"/>
</dbReference>
<feature type="binding site" evidence="8">
    <location>
        <position position="299"/>
    </location>
    <ligand>
        <name>substrate</name>
    </ligand>
</feature>
<evidence type="ECO:0000256" key="7">
    <source>
        <dbReference type="ARBA" id="ARBA00048117"/>
    </source>
</evidence>
<feature type="binding site" evidence="8">
    <location>
        <position position="122"/>
    </location>
    <ligand>
        <name>Fe cation</name>
        <dbReference type="ChEBI" id="CHEBI:24875"/>
    </ligand>
</feature>
<dbReference type="GO" id="GO:0005737">
    <property type="term" value="C:cytoplasm"/>
    <property type="evidence" value="ECO:0007669"/>
    <property type="project" value="UniProtKB-SubCell"/>
</dbReference>
<dbReference type="NCBIfam" id="TIGR03723">
    <property type="entry name" value="T6A_TsaD_YgjD"/>
    <property type="match status" value="1"/>
</dbReference>
<keyword evidence="6 8" id="KW-0012">Acyltransferase</keyword>
<feature type="binding site" evidence="8">
    <location>
        <position position="118"/>
    </location>
    <ligand>
        <name>Fe cation</name>
        <dbReference type="ChEBI" id="CHEBI:24875"/>
    </ligand>
</feature>
<comment type="catalytic activity">
    <reaction evidence="7 8">
        <text>L-threonylcarbamoyladenylate + adenosine(37) in tRNA = N(6)-L-threonylcarbamoyladenosine(37) in tRNA + AMP + H(+)</text>
        <dbReference type="Rhea" id="RHEA:37059"/>
        <dbReference type="Rhea" id="RHEA-COMP:10162"/>
        <dbReference type="Rhea" id="RHEA-COMP:10163"/>
        <dbReference type="ChEBI" id="CHEBI:15378"/>
        <dbReference type="ChEBI" id="CHEBI:73682"/>
        <dbReference type="ChEBI" id="CHEBI:74411"/>
        <dbReference type="ChEBI" id="CHEBI:74418"/>
        <dbReference type="ChEBI" id="CHEBI:456215"/>
        <dbReference type="EC" id="2.3.1.234"/>
    </reaction>
</comment>
<comment type="caution">
    <text evidence="10">The sequence shown here is derived from an EMBL/GenBank/DDBJ whole genome shotgun (WGS) entry which is preliminary data.</text>
</comment>
<feature type="binding site" evidence="8">
    <location>
        <position position="193"/>
    </location>
    <ligand>
        <name>substrate</name>
    </ligand>
</feature>
<evidence type="ECO:0000256" key="4">
    <source>
        <dbReference type="ARBA" id="ARBA00022723"/>
    </source>
</evidence>
<dbReference type="GO" id="GO:0002949">
    <property type="term" value="P:tRNA threonylcarbamoyladenosine modification"/>
    <property type="evidence" value="ECO:0007669"/>
    <property type="project" value="UniProtKB-UniRule"/>
</dbReference>
<dbReference type="InterPro" id="IPR000905">
    <property type="entry name" value="Gcp-like_dom"/>
</dbReference>
<organism evidence="10 11">
    <name type="scientific">Candidatus Magasanikbacteria bacterium CG_4_9_14_0_2_um_filter_42_11</name>
    <dbReference type="NCBI Taxonomy" id="1974643"/>
    <lineage>
        <taxon>Bacteria</taxon>
        <taxon>Candidatus Magasanikiibacteriota</taxon>
    </lineage>
</organism>
<evidence type="ECO:0000256" key="5">
    <source>
        <dbReference type="ARBA" id="ARBA00023004"/>
    </source>
</evidence>
<evidence type="ECO:0000256" key="1">
    <source>
        <dbReference type="ARBA" id="ARBA00022490"/>
    </source>
</evidence>
<dbReference type="PRINTS" id="PR00789">
    <property type="entry name" value="OSIALOPTASE"/>
</dbReference>
<evidence type="ECO:0000256" key="2">
    <source>
        <dbReference type="ARBA" id="ARBA00022679"/>
    </source>
</evidence>
<evidence type="ECO:0000313" key="11">
    <source>
        <dbReference type="Proteomes" id="UP000231456"/>
    </source>
</evidence>
<dbReference type="FunFam" id="3.30.420.40:FF:000012">
    <property type="entry name" value="tRNA N6-adenosine threonylcarbamoyltransferase"/>
    <property type="match status" value="1"/>
</dbReference>
<sequence length="363" mass="40030">MYILGIESSCDDTSVALLDCSDDSFVVLAEKTASQVDVHKKYGGVVPELAGRMHAENILPVVEEVMNEWREKMGEQHALPDVIAATTGPGLITGLLVGAEVAKNLSYFWNVPMIAMNHIEGHIHSVFVSQQTTDNSKQNAIPLSVDRSPSSLTFPALCLIVSGGHTELVLMRDFGEYDLLGKTRDDAAGEAFDKVGKLLGFEYPGGPKISKLATDGNTNAIQFPRPMLKSDDYDFSFAGLKTAALYELRDRPLQNEQEKKDFCASFEQAIVDVLVEKTKRAAKEYHVHTIILGGGVSANPKLRTELQIMIQEMPQAQLLVPSPQYSMDNGAMIAATAYMKAKKKEFTEWQDVVVNPNWEVYDK</sequence>
<feature type="binding site" evidence="8">
    <location>
        <begin position="160"/>
        <end position="164"/>
    </location>
    <ligand>
        <name>substrate</name>
    </ligand>
</feature>
<dbReference type="FunFam" id="3.30.420.40:FF:000040">
    <property type="entry name" value="tRNA N6-adenosine threonylcarbamoyltransferase"/>
    <property type="match status" value="1"/>
</dbReference>
<dbReference type="PANTHER" id="PTHR11735:SF6">
    <property type="entry name" value="TRNA N6-ADENOSINE THREONYLCARBAMOYLTRANSFERASE, MITOCHONDRIAL"/>
    <property type="match status" value="1"/>
</dbReference>
<dbReference type="InterPro" id="IPR017861">
    <property type="entry name" value="KAE1/TsaD"/>
</dbReference>
<dbReference type="InterPro" id="IPR043129">
    <property type="entry name" value="ATPase_NBD"/>
</dbReference>
<evidence type="ECO:0000256" key="8">
    <source>
        <dbReference type="HAMAP-Rule" id="MF_01445"/>
    </source>
</evidence>
<keyword evidence="4 8" id="KW-0479">Metal-binding</keyword>
<dbReference type="GO" id="GO:0061711">
    <property type="term" value="F:tRNA N(6)-L-threonylcarbamoyladenine synthase activity"/>
    <property type="evidence" value="ECO:0007669"/>
    <property type="project" value="UniProtKB-EC"/>
</dbReference>
<dbReference type="NCBIfam" id="TIGR00329">
    <property type="entry name" value="gcp_kae1"/>
    <property type="match status" value="1"/>
</dbReference>
<dbReference type="InterPro" id="IPR022450">
    <property type="entry name" value="TsaD"/>
</dbReference>
<keyword evidence="5 8" id="KW-0408">Iron</keyword>
<evidence type="ECO:0000256" key="6">
    <source>
        <dbReference type="ARBA" id="ARBA00023315"/>
    </source>
</evidence>
<reference evidence="11" key="1">
    <citation type="submission" date="2017-09" db="EMBL/GenBank/DDBJ databases">
        <title>Depth-based differentiation of microbial function through sediment-hosted aquifers and enrichment of novel symbionts in the deep terrestrial subsurface.</title>
        <authorList>
            <person name="Probst A.J."/>
            <person name="Ladd B."/>
            <person name="Jarett J.K."/>
            <person name="Geller-Mcgrath D.E."/>
            <person name="Sieber C.M.K."/>
            <person name="Emerson J.B."/>
            <person name="Anantharaman K."/>
            <person name="Thomas B.C."/>
            <person name="Malmstrom R."/>
            <person name="Stieglmeier M."/>
            <person name="Klingl A."/>
            <person name="Woyke T."/>
            <person name="Ryan C.M."/>
            <person name="Banfield J.F."/>
        </authorList>
    </citation>
    <scope>NUCLEOTIDE SEQUENCE [LARGE SCALE GENOMIC DNA]</scope>
</reference>
<dbReference type="CDD" id="cd24133">
    <property type="entry name" value="ASKHA_NBD_TsaD_bac"/>
    <property type="match status" value="1"/>
</dbReference>
<feature type="binding site" evidence="8">
    <location>
        <position position="328"/>
    </location>
    <ligand>
        <name>Fe cation</name>
        <dbReference type="ChEBI" id="CHEBI:24875"/>
    </ligand>
</feature>
<comment type="caution">
    <text evidence="8">Lacks conserved residue(s) required for the propagation of feature annotation.</text>
</comment>
<evidence type="ECO:0000256" key="3">
    <source>
        <dbReference type="ARBA" id="ARBA00022694"/>
    </source>
</evidence>
<dbReference type="SUPFAM" id="SSF53067">
    <property type="entry name" value="Actin-like ATPase domain"/>
    <property type="match status" value="2"/>
</dbReference>
<name>A0A2M8FAL3_9BACT</name>
<evidence type="ECO:0000259" key="9">
    <source>
        <dbReference type="Pfam" id="PF00814"/>
    </source>
</evidence>
<comment type="similarity">
    <text evidence="8">Belongs to the KAE1 / TsaD family.</text>
</comment>
<keyword evidence="2 8" id="KW-0808">Transferase</keyword>
<dbReference type="HAMAP" id="MF_01445">
    <property type="entry name" value="TsaD"/>
    <property type="match status" value="1"/>
</dbReference>
<accession>A0A2M8FAL3</accession>
<protein>
    <recommendedName>
        <fullName evidence="8">tRNA N6-adenosine threonylcarbamoyltransferase</fullName>
        <ecNumber evidence="8">2.3.1.234</ecNumber>
    </recommendedName>
    <alternativeName>
        <fullName evidence="8">N6-L-threonylcarbamoyladenine synthase</fullName>
        <shortName evidence="8">t(6)A synthase</shortName>
    </alternativeName>
    <alternativeName>
        <fullName evidence="8">t(6)A37 threonylcarbamoyladenosine biosynthesis protein TsaD</fullName>
    </alternativeName>
    <alternativeName>
        <fullName evidence="8">tRNA threonylcarbamoyladenosine biosynthesis protein TsaD</fullName>
    </alternativeName>
</protein>
<proteinExistence type="inferred from homology"/>
<keyword evidence="3 8" id="KW-0819">tRNA processing</keyword>